<dbReference type="EMBL" id="QRVN01000007">
    <property type="protein sequence ID" value="RGS47795.1"/>
    <property type="molecule type" value="Genomic_DNA"/>
</dbReference>
<dbReference type="PANTHER" id="PTHR45625:SF4">
    <property type="entry name" value="PEPTIDYLPROLYL ISOMERASE DOMAIN AND WD REPEAT-CONTAINING PROTEIN 1"/>
    <property type="match status" value="1"/>
</dbReference>
<dbReference type="Pfam" id="PF00160">
    <property type="entry name" value="Pro_isomerase"/>
    <property type="match status" value="1"/>
</dbReference>
<dbReference type="Proteomes" id="UP001196316">
    <property type="component" value="Unassembled WGS sequence"/>
</dbReference>
<evidence type="ECO:0000313" key="13">
    <source>
        <dbReference type="Proteomes" id="UP001196316"/>
    </source>
</evidence>
<protein>
    <recommendedName>
        <fullName evidence="3">Peptidyl-prolyl cis-trans isomerase</fullName>
        <shortName evidence="3">PPIase</shortName>
        <ecNumber evidence="3">5.2.1.8</ecNumber>
    </recommendedName>
</protein>
<dbReference type="EMBL" id="JAPDUS010000031">
    <property type="protein sequence ID" value="MCW4094512.1"/>
    <property type="molecule type" value="Genomic_DNA"/>
</dbReference>
<dbReference type="PANTHER" id="PTHR45625">
    <property type="entry name" value="PEPTIDYL-PROLYL CIS-TRANS ISOMERASE-RELATED"/>
    <property type="match status" value="1"/>
</dbReference>
<dbReference type="EMBL" id="QRVA01000022">
    <property type="protein sequence ID" value="RGS14894.1"/>
    <property type="molecule type" value="Genomic_DNA"/>
</dbReference>
<comment type="function">
    <text evidence="3">PPIases accelerate the folding of proteins. It catalyzes the cis-trans isomerization of proline imidic peptide bonds in oligopeptides.</text>
</comment>
<dbReference type="InterPro" id="IPR029000">
    <property type="entry name" value="Cyclophilin-like_dom_sf"/>
</dbReference>
<comment type="caution">
    <text evidence="5">The sequence shown here is derived from an EMBL/GenBank/DDBJ whole genome shotgun (WGS) entry which is preliminary data.</text>
</comment>
<dbReference type="RefSeq" id="WP_117586549.1">
    <property type="nucleotide sequence ID" value="NZ_JAHOEK010000024.1"/>
</dbReference>
<accession>A0A3E5E7D5</accession>
<keyword evidence="3" id="KW-0732">Signal</keyword>
<evidence type="ECO:0000256" key="3">
    <source>
        <dbReference type="RuleBase" id="RU363019"/>
    </source>
</evidence>
<name>A0A3E5E7D5_9BACT</name>
<dbReference type="InterPro" id="IPR002130">
    <property type="entry name" value="Cyclophilin-type_PPIase_dom"/>
</dbReference>
<feature type="chain" id="PRO_5043076912" description="Peptidyl-prolyl cis-trans isomerase" evidence="3">
    <location>
        <begin position="22"/>
        <end position="258"/>
    </location>
</feature>
<evidence type="ECO:0000256" key="1">
    <source>
        <dbReference type="ARBA" id="ARBA00023110"/>
    </source>
</evidence>
<gene>
    <name evidence="9" type="ORF">DWV60_10690</name>
    <name evidence="8" type="ORF">DWX90_04980</name>
    <name evidence="7" type="ORF">DWY11_09615</name>
    <name evidence="5" type="ORF">KSW80_09755</name>
    <name evidence="6" type="ORF">ONT05_13345</name>
</gene>
<dbReference type="PROSITE" id="PS50072">
    <property type="entry name" value="CSA_PPIASE_2"/>
    <property type="match status" value="1"/>
</dbReference>
<reference evidence="10 11" key="1">
    <citation type="submission" date="2018-08" db="EMBL/GenBank/DDBJ databases">
        <title>A genome reference for cultivated species of the human gut microbiota.</title>
        <authorList>
            <person name="Zou Y."/>
            <person name="Xue W."/>
            <person name="Luo G."/>
        </authorList>
    </citation>
    <scope>NUCLEOTIDE SEQUENCE [LARGE SCALE GENOMIC DNA]</scope>
    <source>
        <strain evidence="9 11">AF11-14</strain>
        <strain evidence="8 12">AF22-1</strain>
        <strain evidence="7 10">AF24-12</strain>
    </source>
</reference>
<evidence type="ECO:0000313" key="9">
    <source>
        <dbReference type="EMBL" id="RGW66925.1"/>
    </source>
</evidence>
<dbReference type="InterPro" id="IPR044666">
    <property type="entry name" value="Cyclophilin_A-like"/>
</dbReference>
<dbReference type="AlphaFoldDB" id="A0A3E5E7D5"/>
<evidence type="ECO:0000259" key="4">
    <source>
        <dbReference type="PROSITE" id="PS50072"/>
    </source>
</evidence>
<dbReference type="CDD" id="cd00317">
    <property type="entry name" value="cyclophilin"/>
    <property type="match status" value="1"/>
</dbReference>
<feature type="signal peptide" evidence="3">
    <location>
        <begin position="1"/>
        <end position="21"/>
    </location>
</feature>
<dbReference type="Proteomes" id="UP001209074">
    <property type="component" value="Unassembled WGS sequence"/>
</dbReference>
<dbReference type="EMBL" id="QSAQ01000027">
    <property type="protein sequence ID" value="RGW66925.1"/>
    <property type="molecule type" value="Genomic_DNA"/>
</dbReference>
<evidence type="ECO:0000313" key="7">
    <source>
        <dbReference type="EMBL" id="RGS14894.1"/>
    </source>
</evidence>
<evidence type="ECO:0000313" key="10">
    <source>
        <dbReference type="Proteomes" id="UP000283872"/>
    </source>
</evidence>
<sequence>MKKIIRLLTLALLTVPVTTFAQSEGNQNTSEPAGKVVASKPDSLLDWETPHDPTCPQVLLETTMGNILVALYNDTPKHRDNFLKLVNSGYYDGCIFQRVIKNFMIQGGDYSCRKVNMEKPQKFDVNYTVPAEIIYPKYYHKRGQLCAAREGDDENPTKASAPTDFYITWGRNFSPRQMEYYVEKLKRDGKYYAIPSEQLQKGYIKHGGVPHLDNGYTVFGEVLEGMDVVDKIQNVATDKANNDRPLTDVIILKAKQMK</sequence>
<dbReference type="Proteomes" id="UP000286077">
    <property type="component" value="Unassembled WGS sequence"/>
</dbReference>
<dbReference type="EC" id="5.2.1.8" evidence="3"/>
<comment type="catalytic activity">
    <reaction evidence="3">
        <text>[protein]-peptidylproline (omega=180) = [protein]-peptidylproline (omega=0)</text>
        <dbReference type="Rhea" id="RHEA:16237"/>
        <dbReference type="Rhea" id="RHEA-COMP:10747"/>
        <dbReference type="Rhea" id="RHEA-COMP:10748"/>
        <dbReference type="ChEBI" id="CHEBI:83833"/>
        <dbReference type="ChEBI" id="CHEBI:83834"/>
        <dbReference type="EC" id="5.2.1.8"/>
    </reaction>
</comment>
<keyword evidence="1 3" id="KW-0697">Rotamase</keyword>
<reference evidence="6" key="3">
    <citation type="submission" date="2022-11" db="EMBL/GenBank/DDBJ databases">
        <title>Genomic repertoires linked with pathogenic potency of arthritogenic Prevotella copri isolated from the gut of rheumatoid arthritis patients.</title>
        <authorList>
            <person name="Nii T."/>
            <person name="Maeda Y."/>
            <person name="Motooka D."/>
            <person name="Naito M."/>
            <person name="Matsumoto Y."/>
            <person name="Ogawa T."/>
            <person name="Oguro-Igashira E."/>
            <person name="Kishikawa T."/>
            <person name="Yamashita M."/>
            <person name="Koizumi S."/>
            <person name="Kurakawa T."/>
            <person name="Okumura R."/>
            <person name="Kayama H."/>
            <person name="Murakami M."/>
            <person name="Sakaguchi T."/>
            <person name="Das B."/>
            <person name="Nakamura S."/>
            <person name="Okada Y."/>
            <person name="Kumanogoh A."/>
            <person name="Takeda K."/>
        </authorList>
    </citation>
    <scope>NUCLEOTIDE SEQUENCE</scope>
    <source>
        <strain evidence="6">N016-13</strain>
    </source>
</reference>
<evidence type="ECO:0000256" key="2">
    <source>
        <dbReference type="ARBA" id="ARBA00023235"/>
    </source>
</evidence>
<dbReference type="Gene3D" id="2.40.100.10">
    <property type="entry name" value="Cyclophilin-like"/>
    <property type="match status" value="1"/>
</dbReference>
<dbReference type="SUPFAM" id="SSF50891">
    <property type="entry name" value="Cyclophilin-like"/>
    <property type="match status" value="1"/>
</dbReference>
<dbReference type="Proteomes" id="UP000286113">
    <property type="component" value="Unassembled WGS sequence"/>
</dbReference>
<feature type="domain" description="PPIase cyclophilin-type" evidence="4">
    <location>
        <begin position="61"/>
        <end position="256"/>
    </location>
</feature>
<reference evidence="5" key="2">
    <citation type="submission" date="2021-06" db="EMBL/GenBank/DDBJ databases">
        <title>Collection of gut derived symbiotic bacterial strains cultured from healthy donors.</title>
        <authorList>
            <person name="Lin H."/>
            <person name="Littmann E."/>
            <person name="Pamer E.G."/>
        </authorList>
    </citation>
    <scope>NUCLEOTIDE SEQUENCE</scope>
    <source>
        <strain evidence="5">MSK.21.60</strain>
    </source>
</reference>
<dbReference type="GO" id="GO:0003755">
    <property type="term" value="F:peptidyl-prolyl cis-trans isomerase activity"/>
    <property type="evidence" value="ECO:0007669"/>
    <property type="project" value="UniProtKB-UniRule"/>
</dbReference>
<evidence type="ECO:0000313" key="6">
    <source>
        <dbReference type="EMBL" id="MCW4094512.1"/>
    </source>
</evidence>
<comment type="similarity">
    <text evidence="3">Belongs to the cyclophilin-type PPIase family.</text>
</comment>
<dbReference type="Proteomes" id="UP000283872">
    <property type="component" value="Unassembled WGS sequence"/>
</dbReference>
<dbReference type="PRINTS" id="PR00153">
    <property type="entry name" value="CSAPPISMRASE"/>
</dbReference>
<evidence type="ECO:0000313" key="8">
    <source>
        <dbReference type="EMBL" id="RGS47795.1"/>
    </source>
</evidence>
<organism evidence="5 13">
    <name type="scientific">Segatella copri</name>
    <dbReference type="NCBI Taxonomy" id="165179"/>
    <lineage>
        <taxon>Bacteria</taxon>
        <taxon>Pseudomonadati</taxon>
        <taxon>Bacteroidota</taxon>
        <taxon>Bacteroidia</taxon>
        <taxon>Bacteroidales</taxon>
        <taxon>Prevotellaceae</taxon>
        <taxon>Segatella</taxon>
    </lineage>
</organism>
<dbReference type="EMBL" id="JAHOEP010000025">
    <property type="protein sequence ID" value="MBV3408679.1"/>
    <property type="molecule type" value="Genomic_DNA"/>
</dbReference>
<keyword evidence="2 3" id="KW-0413">Isomerase</keyword>
<proteinExistence type="inferred from homology"/>
<evidence type="ECO:0000313" key="5">
    <source>
        <dbReference type="EMBL" id="MBV3408679.1"/>
    </source>
</evidence>
<evidence type="ECO:0000313" key="11">
    <source>
        <dbReference type="Proteomes" id="UP000286077"/>
    </source>
</evidence>
<evidence type="ECO:0000313" key="12">
    <source>
        <dbReference type="Proteomes" id="UP000286113"/>
    </source>
</evidence>